<accession>A0A3N4HNR2</accession>
<evidence type="ECO:0000256" key="3">
    <source>
        <dbReference type="ARBA" id="ARBA00023134"/>
    </source>
</evidence>
<evidence type="ECO:0000256" key="5">
    <source>
        <dbReference type="PIRSR" id="PIRSR601019-2"/>
    </source>
</evidence>
<keyword evidence="8" id="KW-1185">Reference proteome</keyword>
<dbReference type="EMBL" id="ML119763">
    <property type="protein sequence ID" value="RPA75465.1"/>
    <property type="molecule type" value="Genomic_DNA"/>
</dbReference>
<feature type="region of interest" description="Disordered" evidence="6">
    <location>
        <begin position="207"/>
        <end position="241"/>
    </location>
</feature>
<dbReference type="GO" id="GO:0001664">
    <property type="term" value="F:G protein-coupled receptor binding"/>
    <property type="evidence" value="ECO:0007669"/>
    <property type="project" value="TreeGrafter"/>
</dbReference>
<dbReference type="GO" id="GO:0007188">
    <property type="term" value="P:adenylate cyclase-modulating G protein-coupled receptor signaling pathway"/>
    <property type="evidence" value="ECO:0007669"/>
    <property type="project" value="TreeGrafter"/>
</dbReference>
<dbReference type="InterPro" id="IPR027417">
    <property type="entry name" value="P-loop_NTPase"/>
</dbReference>
<dbReference type="InterPro" id="IPR001019">
    <property type="entry name" value="Gprotein_alpha_su"/>
</dbReference>
<dbReference type="Proteomes" id="UP000275078">
    <property type="component" value="Unassembled WGS sequence"/>
</dbReference>
<feature type="binding site" evidence="5">
    <location>
        <position position="275"/>
    </location>
    <ligand>
        <name>Mg(2+)</name>
        <dbReference type="ChEBI" id="CHEBI:18420"/>
    </ligand>
</feature>
<dbReference type="GO" id="GO:0005834">
    <property type="term" value="C:heterotrimeric G-protein complex"/>
    <property type="evidence" value="ECO:0007669"/>
    <property type="project" value="TreeGrafter"/>
</dbReference>
<keyword evidence="1 5" id="KW-0479">Metal-binding</keyword>
<dbReference type="PANTHER" id="PTHR10218:SF302">
    <property type="entry name" value="GUANINE NUCLEOTIDE-BINDING PROTEIN ALPHA-5 SUBUNIT"/>
    <property type="match status" value="1"/>
</dbReference>
<evidence type="ECO:0000256" key="6">
    <source>
        <dbReference type="SAM" id="MobiDB-lite"/>
    </source>
</evidence>
<dbReference type="AlphaFoldDB" id="A0A3N4HNR2"/>
<dbReference type="GO" id="GO:0005737">
    <property type="term" value="C:cytoplasm"/>
    <property type="evidence" value="ECO:0007669"/>
    <property type="project" value="TreeGrafter"/>
</dbReference>
<dbReference type="GO" id="GO:0031683">
    <property type="term" value="F:G-protein beta/gamma-subunit complex binding"/>
    <property type="evidence" value="ECO:0007669"/>
    <property type="project" value="InterPro"/>
</dbReference>
<keyword evidence="4" id="KW-0807">Transducer</keyword>
<evidence type="ECO:0000256" key="1">
    <source>
        <dbReference type="ARBA" id="ARBA00022723"/>
    </source>
</evidence>
<keyword evidence="2" id="KW-0547">Nucleotide-binding</keyword>
<dbReference type="GO" id="GO:0046872">
    <property type="term" value="F:metal ion binding"/>
    <property type="evidence" value="ECO:0007669"/>
    <property type="project" value="UniProtKB-KW"/>
</dbReference>
<dbReference type="Gene3D" id="3.40.50.300">
    <property type="entry name" value="P-loop containing nucleotide triphosphate hydrolases"/>
    <property type="match status" value="1"/>
</dbReference>
<dbReference type="Pfam" id="PF00503">
    <property type="entry name" value="G-alpha"/>
    <property type="match status" value="1"/>
</dbReference>
<evidence type="ECO:0000256" key="2">
    <source>
        <dbReference type="ARBA" id="ARBA00022741"/>
    </source>
</evidence>
<protein>
    <submittedName>
        <fullName evidence="7">Uncharacterized protein</fullName>
    </submittedName>
</protein>
<sequence>MDNSSAPPHGLMGYSLESISALRHTLNTSTATLRDLQPLFNADIISQAEKLHFSLLGLQKWVQSHQIDTEEQDIAIFKSLNRLTLTCTNLVLYFESHTSDFVLDVDLTLKTGPKLDGLKGKKEQEQLHQMLVHQSLAVGAFLKSAFLFERSEKVPDMTTCDEELSQVQKIYNSIQAERARNGRSFAKQLTEKLSALTSALAPSDKLQGKLVPKKSPVGNFSPPGRLKRNQEHLPDGTIAHRGTESMLWQSTQLRENERQYLAIFGSPWSGMDSESGIFQQMKSICTPDDATRTKIMFEYTRFITMLVMEIVHDFTMFTRWRLGRLNRLVDKKGGEEEKIEKAELPVEERDSIESCLEDTSLQKVIDLWKHDRIRNKFTESLEDCLPAVITAAVLYFMNRLDVITQDSYTPTDQDILMYTTPEAVDLSCKYFDLGDEFRVVQLPPITGHDIRAAPYFDHLIKKEARYHRHGFIYTINLAAYDVPCPDDPTGTTQLEAELKQYQSLMSSDFCKRQLSFRVFILFTGLTEFRRKLSYSPIKLQYPEFEGHAHSFLEGVAFFTEMFKKAGRGEDNMPVAMICPQYVLGEVTPEMLGNMVDLIKADKIEYLLRASGFK</sequence>
<keyword evidence="5" id="KW-0460">Magnesium</keyword>
<name>A0A3N4HNR2_ASCIM</name>
<proteinExistence type="predicted"/>
<evidence type="ECO:0000313" key="8">
    <source>
        <dbReference type="Proteomes" id="UP000275078"/>
    </source>
</evidence>
<evidence type="ECO:0000256" key="4">
    <source>
        <dbReference type="ARBA" id="ARBA00023224"/>
    </source>
</evidence>
<dbReference type="Gene3D" id="1.10.400.10">
    <property type="entry name" value="GI Alpha 1, domain 2-like"/>
    <property type="match status" value="1"/>
</dbReference>
<reference evidence="7 8" key="1">
    <citation type="journal article" date="2018" name="Nat. Ecol. Evol.">
        <title>Pezizomycetes genomes reveal the molecular basis of ectomycorrhizal truffle lifestyle.</title>
        <authorList>
            <person name="Murat C."/>
            <person name="Payen T."/>
            <person name="Noel B."/>
            <person name="Kuo A."/>
            <person name="Morin E."/>
            <person name="Chen J."/>
            <person name="Kohler A."/>
            <person name="Krizsan K."/>
            <person name="Balestrini R."/>
            <person name="Da Silva C."/>
            <person name="Montanini B."/>
            <person name="Hainaut M."/>
            <person name="Levati E."/>
            <person name="Barry K.W."/>
            <person name="Belfiori B."/>
            <person name="Cichocki N."/>
            <person name="Clum A."/>
            <person name="Dockter R.B."/>
            <person name="Fauchery L."/>
            <person name="Guy J."/>
            <person name="Iotti M."/>
            <person name="Le Tacon F."/>
            <person name="Lindquist E.A."/>
            <person name="Lipzen A."/>
            <person name="Malagnac F."/>
            <person name="Mello A."/>
            <person name="Molinier V."/>
            <person name="Miyauchi S."/>
            <person name="Poulain J."/>
            <person name="Riccioni C."/>
            <person name="Rubini A."/>
            <person name="Sitrit Y."/>
            <person name="Splivallo R."/>
            <person name="Traeger S."/>
            <person name="Wang M."/>
            <person name="Zifcakova L."/>
            <person name="Wipf D."/>
            <person name="Zambonelli A."/>
            <person name="Paolocci F."/>
            <person name="Nowrousian M."/>
            <person name="Ottonello S."/>
            <person name="Baldrian P."/>
            <person name="Spatafora J.W."/>
            <person name="Henrissat B."/>
            <person name="Nagy L.G."/>
            <person name="Aury J.M."/>
            <person name="Wincker P."/>
            <person name="Grigoriev I.V."/>
            <person name="Bonfante P."/>
            <person name="Martin F.M."/>
        </authorList>
    </citation>
    <scope>NUCLEOTIDE SEQUENCE [LARGE SCALE GENOMIC DNA]</scope>
    <source>
        <strain evidence="7 8">RN42</strain>
    </source>
</reference>
<dbReference type="GO" id="GO:0005525">
    <property type="term" value="F:GTP binding"/>
    <property type="evidence" value="ECO:0007669"/>
    <property type="project" value="UniProtKB-KW"/>
</dbReference>
<keyword evidence="3" id="KW-0342">GTP-binding</keyword>
<evidence type="ECO:0000313" key="7">
    <source>
        <dbReference type="EMBL" id="RPA75465.1"/>
    </source>
</evidence>
<dbReference type="SUPFAM" id="SSF47895">
    <property type="entry name" value="Transducin (alpha subunit), insertion domain"/>
    <property type="match status" value="1"/>
</dbReference>
<dbReference type="GO" id="GO:0003924">
    <property type="term" value="F:GTPase activity"/>
    <property type="evidence" value="ECO:0007669"/>
    <property type="project" value="InterPro"/>
</dbReference>
<gene>
    <name evidence="7" type="ORF">BJ508DRAFT_418130</name>
</gene>
<dbReference type="PANTHER" id="PTHR10218">
    <property type="entry name" value="GTP-BINDING PROTEIN ALPHA SUBUNIT"/>
    <property type="match status" value="1"/>
</dbReference>
<dbReference type="InterPro" id="IPR011025">
    <property type="entry name" value="GproteinA_insert"/>
</dbReference>
<organism evidence="7 8">
    <name type="scientific">Ascobolus immersus RN42</name>
    <dbReference type="NCBI Taxonomy" id="1160509"/>
    <lineage>
        <taxon>Eukaryota</taxon>
        <taxon>Fungi</taxon>
        <taxon>Dikarya</taxon>
        <taxon>Ascomycota</taxon>
        <taxon>Pezizomycotina</taxon>
        <taxon>Pezizomycetes</taxon>
        <taxon>Pezizales</taxon>
        <taxon>Ascobolaceae</taxon>
        <taxon>Ascobolus</taxon>
    </lineage>
</organism>